<dbReference type="EMBL" id="KN833004">
    <property type="protein sequence ID" value="KIM80492.1"/>
    <property type="molecule type" value="Genomic_DNA"/>
</dbReference>
<feature type="compositionally biased region" description="Low complexity" evidence="1">
    <location>
        <begin position="28"/>
        <end position="37"/>
    </location>
</feature>
<feature type="region of interest" description="Disordered" evidence="1">
    <location>
        <begin position="1"/>
        <end position="76"/>
    </location>
</feature>
<proteinExistence type="predicted"/>
<feature type="compositionally biased region" description="Low complexity" evidence="1">
    <location>
        <begin position="260"/>
        <end position="277"/>
    </location>
</feature>
<feature type="compositionally biased region" description="Polar residues" evidence="1">
    <location>
        <begin position="461"/>
        <end position="480"/>
    </location>
</feature>
<feature type="compositionally biased region" description="Low complexity" evidence="1">
    <location>
        <begin position="345"/>
        <end position="360"/>
    </location>
</feature>
<name>A0A0C3BT12_PILCF</name>
<dbReference type="Proteomes" id="UP000054166">
    <property type="component" value="Unassembled WGS sequence"/>
</dbReference>
<feature type="compositionally biased region" description="Polar residues" evidence="1">
    <location>
        <begin position="227"/>
        <end position="246"/>
    </location>
</feature>
<keyword evidence="3" id="KW-1185">Reference proteome</keyword>
<evidence type="ECO:0000256" key="1">
    <source>
        <dbReference type="SAM" id="MobiDB-lite"/>
    </source>
</evidence>
<feature type="compositionally biased region" description="Low complexity" evidence="1">
    <location>
        <begin position="439"/>
        <end position="458"/>
    </location>
</feature>
<organism evidence="2 3">
    <name type="scientific">Piloderma croceum (strain F 1598)</name>
    <dbReference type="NCBI Taxonomy" id="765440"/>
    <lineage>
        <taxon>Eukaryota</taxon>
        <taxon>Fungi</taxon>
        <taxon>Dikarya</taxon>
        <taxon>Basidiomycota</taxon>
        <taxon>Agaricomycotina</taxon>
        <taxon>Agaricomycetes</taxon>
        <taxon>Agaricomycetidae</taxon>
        <taxon>Atheliales</taxon>
        <taxon>Atheliaceae</taxon>
        <taxon>Piloderma</taxon>
    </lineage>
</organism>
<feature type="compositionally biased region" description="Low complexity" evidence="1">
    <location>
        <begin position="393"/>
        <end position="420"/>
    </location>
</feature>
<gene>
    <name evidence="2" type="ORF">PILCRDRAFT_534457</name>
</gene>
<accession>A0A0C3BT12</accession>
<evidence type="ECO:0000313" key="2">
    <source>
        <dbReference type="EMBL" id="KIM80492.1"/>
    </source>
</evidence>
<dbReference type="AlphaFoldDB" id="A0A0C3BT12"/>
<feature type="region of interest" description="Disordered" evidence="1">
    <location>
        <begin position="223"/>
        <end position="540"/>
    </location>
</feature>
<dbReference type="STRING" id="765440.A0A0C3BT12"/>
<feature type="compositionally biased region" description="Low complexity" evidence="1">
    <location>
        <begin position="501"/>
        <end position="536"/>
    </location>
</feature>
<dbReference type="OrthoDB" id="433738at2759"/>
<dbReference type="HOGENOM" id="CLU_014804_0_0_1"/>
<reference evidence="2 3" key="1">
    <citation type="submission" date="2014-04" db="EMBL/GenBank/DDBJ databases">
        <authorList>
            <consortium name="DOE Joint Genome Institute"/>
            <person name="Kuo A."/>
            <person name="Tarkka M."/>
            <person name="Buscot F."/>
            <person name="Kohler A."/>
            <person name="Nagy L.G."/>
            <person name="Floudas D."/>
            <person name="Copeland A."/>
            <person name="Barry K.W."/>
            <person name="Cichocki N."/>
            <person name="Veneault-Fourrey C."/>
            <person name="LaButti K."/>
            <person name="Lindquist E.A."/>
            <person name="Lipzen A."/>
            <person name="Lundell T."/>
            <person name="Morin E."/>
            <person name="Murat C."/>
            <person name="Sun H."/>
            <person name="Tunlid A."/>
            <person name="Henrissat B."/>
            <person name="Grigoriev I.V."/>
            <person name="Hibbett D.S."/>
            <person name="Martin F."/>
            <person name="Nordberg H.P."/>
            <person name="Cantor M.N."/>
            <person name="Hua S.X."/>
        </authorList>
    </citation>
    <scope>NUCLEOTIDE SEQUENCE [LARGE SCALE GENOMIC DNA]</scope>
    <source>
        <strain evidence="2 3">F 1598</strain>
    </source>
</reference>
<protein>
    <submittedName>
        <fullName evidence="2">Uncharacterized protein</fullName>
    </submittedName>
</protein>
<feature type="compositionally biased region" description="Low complexity" evidence="1">
    <location>
        <begin position="292"/>
        <end position="301"/>
    </location>
</feature>
<dbReference type="InParanoid" id="A0A0C3BT12"/>
<evidence type="ECO:0000313" key="3">
    <source>
        <dbReference type="Proteomes" id="UP000054166"/>
    </source>
</evidence>
<sequence>MQTRRPSAVPPLAIILPHPPLPRRRSSRSLLSAASPHTPRSCASPTCSSLFFAPSGNRKSTDSWNSSNQDGEDDQEWDWKTEHTLLLSRTLDALPSHLLTPFNGPVPPSNLLDKIARGVSHAKGPNEWPHSIRATRAKLLELARIRAKEAAEEKRAKSIAEEDDDYSSGYFGDIVLQPTTNTPASPRKPLYRRSSMDFIASAKLDLKDNDNLSRLSNRLQRTERIIPTSSYHPYQRPYTRSQARSESPTDHSDSYPPRILTPSTPSSTTLYSGSSSSDHTRFSRPTKLHRASTLSSTSSTSDQQMQPPDPRVQRIRHSDSFCGPPLDKPQSLKRAPSFSASSVLSKNAASAAKQSKYASANVGRESISPCPSSDEEEKIRSKKAKKPRVVAASKTSTPTPTVPSTPLTATTTSPRPTTRSSKSKPKPTSNEPAEEDAKSSQSGSGSSTCKSGSTVKKVAIVNNNGSTTAAAAKRPTSSTMAKPRANLQRNPSIFGAPLPQPQVQPAAETMRPPSTVVTAATAPPAPTPAATTTATPQTKTLRRVKVRPANFARRISFGSLAAPSEPQSGDVESRRGCFELGSAFQLH</sequence>
<reference evidence="3" key="2">
    <citation type="submission" date="2015-01" db="EMBL/GenBank/DDBJ databases">
        <title>Evolutionary Origins and Diversification of the Mycorrhizal Mutualists.</title>
        <authorList>
            <consortium name="DOE Joint Genome Institute"/>
            <consortium name="Mycorrhizal Genomics Consortium"/>
            <person name="Kohler A."/>
            <person name="Kuo A."/>
            <person name="Nagy L.G."/>
            <person name="Floudas D."/>
            <person name="Copeland A."/>
            <person name="Barry K.W."/>
            <person name="Cichocki N."/>
            <person name="Veneault-Fourrey C."/>
            <person name="LaButti K."/>
            <person name="Lindquist E.A."/>
            <person name="Lipzen A."/>
            <person name="Lundell T."/>
            <person name="Morin E."/>
            <person name="Murat C."/>
            <person name="Riley R."/>
            <person name="Ohm R."/>
            <person name="Sun H."/>
            <person name="Tunlid A."/>
            <person name="Henrissat B."/>
            <person name="Grigoriev I.V."/>
            <person name="Hibbett D.S."/>
            <person name="Martin F."/>
        </authorList>
    </citation>
    <scope>NUCLEOTIDE SEQUENCE [LARGE SCALE GENOMIC DNA]</scope>
    <source>
        <strain evidence="3">F 1598</strain>
    </source>
</reference>